<evidence type="ECO:0000313" key="4">
    <source>
        <dbReference type="Proteomes" id="UP000596660"/>
    </source>
</evidence>
<reference evidence="3" key="1">
    <citation type="journal article" date="2017" name="Nature">
        <title>The genome of Chenopodium quinoa.</title>
        <authorList>
            <person name="Jarvis D.E."/>
            <person name="Ho Y.S."/>
            <person name="Lightfoot D.J."/>
            <person name="Schmoeckel S.M."/>
            <person name="Li B."/>
            <person name="Borm T.J.A."/>
            <person name="Ohyanagi H."/>
            <person name="Mineta K."/>
            <person name="Michell C.T."/>
            <person name="Saber N."/>
            <person name="Kharbatia N.M."/>
            <person name="Rupper R.R."/>
            <person name="Sharp A.R."/>
            <person name="Dally N."/>
            <person name="Boughton B.A."/>
            <person name="Woo Y.H."/>
            <person name="Gao G."/>
            <person name="Schijlen E.G.W.M."/>
            <person name="Guo X."/>
            <person name="Momin A.A."/>
            <person name="Negrao S."/>
            <person name="Al-Babili S."/>
            <person name="Gehring C."/>
            <person name="Roessner U."/>
            <person name="Jung C."/>
            <person name="Murphy K."/>
            <person name="Arold S.T."/>
            <person name="Gojobori T."/>
            <person name="van der Linden C.G."/>
            <person name="van Loo E.N."/>
            <person name="Jellen E.N."/>
            <person name="Maughan P.J."/>
            <person name="Tester M."/>
        </authorList>
    </citation>
    <scope>NUCLEOTIDE SEQUENCE [LARGE SCALE GENOMIC DNA]</scope>
    <source>
        <strain evidence="3">cv. PI 614886</strain>
    </source>
</reference>
<feature type="region of interest" description="Disordered" evidence="2">
    <location>
        <begin position="1"/>
        <end position="42"/>
    </location>
</feature>
<name>A0A803LBZ1_CHEQI</name>
<feature type="compositionally biased region" description="Basic and acidic residues" evidence="2">
    <location>
        <begin position="1"/>
        <end position="11"/>
    </location>
</feature>
<dbReference type="PANTHER" id="PTHR36373">
    <property type="entry name" value="EXPRESSED PROTEIN"/>
    <property type="match status" value="1"/>
</dbReference>
<proteinExistence type="predicted"/>
<dbReference type="Proteomes" id="UP000596660">
    <property type="component" value="Unplaced"/>
</dbReference>
<evidence type="ECO:0000256" key="1">
    <source>
        <dbReference type="SAM" id="Coils"/>
    </source>
</evidence>
<accession>A0A803LBZ1</accession>
<keyword evidence="4" id="KW-1185">Reference proteome</keyword>
<reference evidence="3" key="2">
    <citation type="submission" date="2021-03" db="UniProtKB">
        <authorList>
            <consortium name="EnsemblPlants"/>
        </authorList>
    </citation>
    <scope>IDENTIFICATION</scope>
</reference>
<sequence>MNDSDNKERKPLLQVKSEGALKANAKPKLRRNMRDDESENIPISLNLNNVKREAKVSPIRTNPPTPQGFSATRDPIKATPSKGPKSKLMEREILQELGQKKTLRDELDENIEKSENENASLVAAKEGRTLDVFWFLKPCTLS</sequence>
<evidence type="ECO:0000256" key="2">
    <source>
        <dbReference type="SAM" id="MobiDB-lite"/>
    </source>
</evidence>
<feature type="region of interest" description="Disordered" evidence="2">
    <location>
        <begin position="54"/>
        <end position="87"/>
    </location>
</feature>
<dbReference type="AlphaFoldDB" id="A0A803LBZ1"/>
<organism evidence="3 4">
    <name type="scientific">Chenopodium quinoa</name>
    <name type="common">Quinoa</name>
    <dbReference type="NCBI Taxonomy" id="63459"/>
    <lineage>
        <taxon>Eukaryota</taxon>
        <taxon>Viridiplantae</taxon>
        <taxon>Streptophyta</taxon>
        <taxon>Embryophyta</taxon>
        <taxon>Tracheophyta</taxon>
        <taxon>Spermatophyta</taxon>
        <taxon>Magnoliopsida</taxon>
        <taxon>eudicotyledons</taxon>
        <taxon>Gunneridae</taxon>
        <taxon>Pentapetalae</taxon>
        <taxon>Caryophyllales</taxon>
        <taxon>Chenopodiaceae</taxon>
        <taxon>Chenopodioideae</taxon>
        <taxon>Atripliceae</taxon>
        <taxon>Chenopodium</taxon>
    </lineage>
</organism>
<protein>
    <submittedName>
        <fullName evidence="3">Uncharacterized protein</fullName>
    </submittedName>
</protein>
<dbReference type="PANTHER" id="PTHR36373:SF1">
    <property type="entry name" value="EXPRESSED PROTEIN"/>
    <property type="match status" value="1"/>
</dbReference>
<dbReference type="Gramene" id="AUR62009380-RA">
    <property type="protein sequence ID" value="AUR62009380-RA:cds"/>
    <property type="gene ID" value="AUR62009380"/>
</dbReference>
<evidence type="ECO:0000313" key="3">
    <source>
        <dbReference type="EnsemblPlants" id="AUR62009380-RA:cds"/>
    </source>
</evidence>
<feature type="coiled-coil region" evidence="1">
    <location>
        <begin position="97"/>
        <end position="124"/>
    </location>
</feature>
<dbReference type="EnsemblPlants" id="AUR62009380-RA">
    <property type="protein sequence ID" value="AUR62009380-RA:cds"/>
    <property type="gene ID" value="AUR62009380"/>
</dbReference>
<keyword evidence="1" id="KW-0175">Coiled coil</keyword>